<feature type="region of interest" description="Disordered" evidence="2">
    <location>
        <begin position="79"/>
        <end position="114"/>
    </location>
</feature>
<feature type="coiled-coil region" evidence="1">
    <location>
        <begin position="163"/>
        <end position="283"/>
    </location>
</feature>
<evidence type="ECO:0000313" key="4">
    <source>
        <dbReference type="EMBL" id="MFH4975712.1"/>
    </source>
</evidence>
<reference evidence="4 5" key="1">
    <citation type="submission" date="2024-08" db="EMBL/GenBank/DDBJ databases">
        <title>Gnathostoma spinigerum genome.</title>
        <authorList>
            <person name="Gonzalez-Bertolin B."/>
            <person name="Monzon S."/>
            <person name="Zaballos A."/>
            <person name="Jimenez P."/>
            <person name="Dekumyoy P."/>
            <person name="Varona S."/>
            <person name="Cuesta I."/>
            <person name="Sumanam S."/>
            <person name="Adisakwattana P."/>
            <person name="Gasser R.B."/>
            <person name="Hernandez-Gonzalez A."/>
            <person name="Young N.D."/>
            <person name="Perteguer M.J."/>
        </authorList>
    </citation>
    <scope>NUCLEOTIDE SEQUENCE [LARGE SCALE GENOMIC DNA]</scope>
    <source>
        <strain evidence="4">AL3</strain>
        <tissue evidence="4">Liver</tissue>
    </source>
</reference>
<dbReference type="PANTHER" id="PTHR33689:SF1">
    <property type="entry name" value="FAS-BINDING FACTOR 1"/>
    <property type="match status" value="1"/>
</dbReference>
<sequence>MDDSDSDGVGSLLADVNGLDDELFGKKKIPETKTTSIRNSGKMESFFGSAKQPGVVGNASCFTSSTACKPVISFLDEQQKVSEPSAAEATRPTFETRTSFNRGTNNASLEDAKSDSISFDKRIPVRSNERSPFLEDTKRGKETMEVNFTLPTTGAALADESYIHFADERVKRLNAEIDRLTREMDKMRRDRRESEEEIIREWKQKLMRKQQESDETIEELRKQHSKQIQQLTEEHSLIISKMKSYYEQHFQAMTDVQKQTCNYDEIIQKLQSLSNRMETTTSDIGSLADKNLIERETTLAVREQRVEIREQRLEEDERSQCEEKEQIKKLMAKLQSIYEQSEAAIIKERWKLEEERNELCDEKKQFKADQKYVLEIIEQKLNETEAARAEFLQQQHDLLARVLMEREAIESEKDTFYSKRNSDIFRLKSEAELLDQRMHKISVVETLMLNSQRIFDNKNRKLVALEQALTDECFELERYRRSIEQNGGNLRTMRSQVQLNEQENGNEWLEISTGSMGIESDFYDKRSSKNAGHPVVDPYTEEYRNDLWVIIYLPFGFPKQPTHGLAFHL</sequence>
<dbReference type="EMBL" id="JBGFUD010001076">
    <property type="protein sequence ID" value="MFH4975712.1"/>
    <property type="molecule type" value="Genomic_DNA"/>
</dbReference>
<feature type="coiled-coil region" evidence="1">
    <location>
        <begin position="324"/>
        <end position="394"/>
    </location>
</feature>
<comment type="caution">
    <text evidence="4">The sequence shown here is derived from an EMBL/GenBank/DDBJ whole genome shotgun (WGS) entry which is preliminary data.</text>
</comment>
<dbReference type="Pfam" id="PF21007">
    <property type="entry name" value="FBF1"/>
    <property type="match status" value="1"/>
</dbReference>
<proteinExistence type="predicted"/>
<evidence type="ECO:0000313" key="5">
    <source>
        <dbReference type="Proteomes" id="UP001608902"/>
    </source>
</evidence>
<dbReference type="Proteomes" id="UP001608902">
    <property type="component" value="Unassembled WGS sequence"/>
</dbReference>
<protein>
    <recommendedName>
        <fullName evidence="3">Fas-binding factor 1 C-terminal domain-containing protein</fullName>
    </recommendedName>
</protein>
<name>A0ABD6EGN2_9BILA</name>
<dbReference type="AlphaFoldDB" id="A0ABD6EGN2"/>
<evidence type="ECO:0000256" key="1">
    <source>
        <dbReference type="SAM" id="Coils"/>
    </source>
</evidence>
<accession>A0ABD6EGN2</accession>
<gene>
    <name evidence="4" type="ORF">AB6A40_002421</name>
</gene>
<dbReference type="InterPro" id="IPR033561">
    <property type="entry name" value="FBF1"/>
</dbReference>
<dbReference type="InterPro" id="IPR049390">
    <property type="entry name" value="FBF1_C"/>
</dbReference>
<evidence type="ECO:0000256" key="2">
    <source>
        <dbReference type="SAM" id="MobiDB-lite"/>
    </source>
</evidence>
<feature type="domain" description="Fas-binding factor 1 C-terminal" evidence="3">
    <location>
        <begin position="168"/>
        <end position="503"/>
    </location>
</feature>
<feature type="compositionally biased region" description="Polar residues" evidence="2">
    <location>
        <begin position="93"/>
        <end position="108"/>
    </location>
</feature>
<evidence type="ECO:0000259" key="3">
    <source>
        <dbReference type="Pfam" id="PF21007"/>
    </source>
</evidence>
<dbReference type="PANTHER" id="PTHR33689">
    <property type="entry name" value="FAS-BINDING FACTOR 1"/>
    <property type="match status" value="1"/>
</dbReference>
<organism evidence="4 5">
    <name type="scientific">Gnathostoma spinigerum</name>
    <dbReference type="NCBI Taxonomy" id="75299"/>
    <lineage>
        <taxon>Eukaryota</taxon>
        <taxon>Metazoa</taxon>
        <taxon>Ecdysozoa</taxon>
        <taxon>Nematoda</taxon>
        <taxon>Chromadorea</taxon>
        <taxon>Rhabditida</taxon>
        <taxon>Spirurina</taxon>
        <taxon>Gnathostomatomorpha</taxon>
        <taxon>Gnathostomatoidea</taxon>
        <taxon>Gnathostomatidae</taxon>
        <taxon>Gnathostoma</taxon>
    </lineage>
</organism>
<keyword evidence="1" id="KW-0175">Coiled coil</keyword>
<keyword evidence="5" id="KW-1185">Reference proteome</keyword>